<evidence type="ECO:0000259" key="3">
    <source>
        <dbReference type="Pfam" id="PF12660"/>
    </source>
</evidence>
<dbReference type="InterPro" id="IPR024761">
    <property type="entry name" value="TFIIIC_delta_N"/>
</dbReference>
<accession>A0AAD4DCR7</accession>
<reference evidence="4" key="1">
    <citation type="journal article" date="2020" name="Fungal Divers.">
        <title>Resolving the Mortierellaceae phylogeny through synthesis of multi-gene phylogenetics and phylogenomics.</title>
        <authorList>
            <person name="Vandepol N."/>
            <person name="Liber J."/>
            <person name="Desiro A."/>
            <person name="Na H."/>
            <person name="Kennedy M."/>
            <person name="Barry K."/>
            <person name="Grigoriev I.V."/>
            <person name="Miller A.N."/>
            <person name="O'Donnell K."/>
            <person name="Stajich J.E."/>
            <person name="Bonito G."/>
        </authorList>
    </citation>
    <scope>NUCLEOTIDE SEQUENCE</scope>
    <source>
        <strain evidence="4">NRRL 28262</strain>
    </source>
</reference>
<dbReference type="PANTHER" id="PTHR15496:SF2">
    <property type="entry name" value="GENERAL TRANSCRIPTION FACTOR 3C POLYPEPTIDE 4"/>
    <property type="match status" value="1"/>
</dbReference>
<dbReference type="InterPro" id="IPR015943">
    <property type="entry name" value="WD40/YVTN_repeat-like_dom_sf"/>
</dbReference>
<evidence type="ECO:0008006" key="6">
    <source>
        <dbReference type="Google" id="ProtNLM"/>
    </source>
</evidence>
<feature type="domain" description="Transcription factor IIIC putative zinc-finger" evidence="3">
    <location>
        <begin position="658"/>
        <end position="748"/>
    </location>
</feature>
<sequence length="756" mass="84198">MEVEFDSRPSRPGSLIWSEDNILALVTPASVNIITPCLAGALDRSPTKFLLTSTPPLTIAGDSPPWKLIANVANIRNATSTLTIDYMTGAWSPTGCSLLKGQWQKYLVLDQYLSTYWGAQPGIEPEMADKLESVSLAWSPKIHVGGIGSVLALGNKAGHITIWHVTNKENVRCVESWKTGSDTWVTQLSWSPWVLEGDRYISMLAYATADGLVRVREVKFNSKSPLEGIEVTENVMRAPSQTLHPCTVLRWSSTFYETANKRNILTFSKGNRLNVWLPESNKTVVWRRPIAKAIADITWDTLGQRLVVFFMDGKHCVLHLQDDDLKVDDEQVEFVHQNIISRCHMQTKTNITQEEGEADNANADDDNADDENSGGGAMGSKLQLHIVSGNGSCERIQLATAYYVTSPFHMEFQRERYQSSTLTLSKAHKSIQGAVADAVFNRVSTYIRLPNAAITRNPAYHLWDILLLLGESWKTKDTGAGDLERLVRILSSKTAKSPDALQTLSRRDALMDSNTSLESRLRGTLFSETTMNAERVGIYLQGQLKRCDLETSLVKQFEQFVQSAETRVRKHITGSILSLLNEVSTSSEAPLQDCDRSLLLLLCDSVILFHNNDESLLATAERTYLRLQSSCAVDEQLKVLQDIKKGKSQDRVSFKSGREECPACDAEVKLEDQLEATCANGHTWRRCSLTLLVIADFHPRTCLGCGRKTLMVPDAQANTSTLPGTTATSWLEVVLRAHTLCGYCGERFYTALRRRT</sequence>
<proteinExistence type="predicted"/>
<dbReference type="GO" id="GO:0006384">
    <property type="term" value="P:transcription initiation at RNA polymerase III promoter"/>
    <property type="evidence" value="ECO:0007669"/>
    <property type="project" value="InterPro"/>
</dbReference>
<dbReference type="Pfam" id="PF12660">
    <property type="entry name" value="zf-TFIIIC"/>
    <property type="match status" value="1"/>
</dbReference>
<dbReference type="SUPFAM" id="SSF50978">
    <property type="entry name" value="WD40 repeat-like"/>
    <property type="match status" value="1"/>
</dbReference>
<protein>
    <recommendedName>
        <fullName evidence="6">Transcription factor IIIC 90kDa subunit N-terminal domain-containing protein</fullName>
    </recommendedName>
</protein>
<dbReference type="GO" id="GO:0004402">
    <property type="term" value="F:histone acetyltransferase activity"/>
    <property type="evidence" value="ECO:0007669"/>
    <property type="project" value="InterPro"/>
</dbReference>
<evidence type="ECO:0000256" key="1">
    <source>
        <dbReference type="SAM" id="MobiDB-lite"/>
    </source>
</evidence>
<dbReference type="AlphaFoldDB" id="A0AAD4DCR7"/>
<feature type="region of interest" description="Disordered" evidence="1">
    <location>
        <begin position="355"/>
        <end position="375"/>
    </location>
</feature>
<name>A0AAD4DCR7_9FUNG</name>
<dbReference type="InterPro" id="IPR036322">
    <property type="entry name" value="WD40_repeat_dom_sf"/>
</dbReference>
<evidence type="ECO:0000313" key="4">
    <source>
        <dbReference type="EMBL" id="KAG0274679.1"/>
    </source>
</evidence>
<keyword evidence="5" id="KW-1185">Reference proteome</keyword>
<dbReference type="GO" id="GO:0000127">
    <property type="term" value="C:transcription factor TFIIIC complex"/>
    <property type="evidence" value="ECO:0007669"/>
    <property type="project" value="InterPro"/>
</dbReference>
<comment type="caution">
    <text evidence="4">The sequence shown here is derived from an EMBL/GenBank/DDBJ whole genome shotgun (WGS) entry which is preliminary data.</text>
</comment>
<feature type="domain" description="Transcription factor IIIC 90kDa subunit N-terminal" evidence="2">
    <location>
        <begin position="129"/>
        <end position="256"/>
    </location>
</feature>
<dbReference type="InterPro" id="IPR024764">
    <property type="entry name" value="TFIIIC_Znf"/>
</dbReference>
<dbReference type="Proteomes" id="UP001194580">
    <property type="component" value="Unassembled WGS sequence"/>
</dbReference>
<organism evidence="4 5">
    <name type="scientific">Linnemannia exigua</name>
    <dbReference type="NCBI Taxonomy" id="604196"/>
    <lineage>
        <taxon>Eukaryota</taxon>
        <taxon>Fungi</taxon>
        <taxon>Fungi incertae sedis</taxon>
        <taxon>Mucoromycota</taxon>
        <taxon>Mortierellomycotina</taxon>
        <taxon>Mortierellomycetes</taxon>
        <taxon>Mortierellales</taxon>
        <taxon>Mortierellaceae</taxon>
        <taxon>Linnemannia</taxon>
    </lineage>
</organism>
<dbReference type="EMBL" id="JAAAIL010000573">
    <property type="protein sequence ID" value="KAG0274679.1"/>
    <property type="molecule type" value="Genomic_DNA"/>
</dbReference>
<dbReference type="InterPro" id="IPR044230">
    <property type="entry name" value="GTF3C4"/>
</dbReference>
<evidence type="ECO:0000313" key="5">
    <source>
        <dbReference type="Proteomes" id="UP001194580"/>
    </source>
</evidence>
<gene>
    <name evidence="4" type="ORF">BGZ95_009560</name>
</gene>
<feature type="compositionally biased region" description="Acidic residues" evidence="1">
    <location>
        <begin position="355"/>
        <end position="372"/>
    </location>
</feature>
<dbReference type="Gene3D" id="2.130.10.10">
    <property type="entry name" value="YVTN repeat-like/Quinoprotein amine dehydrogenase"/>
    <property type="match status" value="1"/>
</dbReference>
<dbReference type="Pfam" id="PF12657">
    <property type="entry name" value="TFIIIC_delta"/>
    <property type="match status" value="1"/>
</dbReference>
<evidence type="ECO:0000259" key="2">
    <source>
        <dbReference type="Pfam" id="PF12657"/>
    </source>
</evidence>
<dbReference type="PANTHER" id="PTHR15496">
    <property type="entry name" value="GENERAL TRANSCRIPTION FACTOR 3C POLYPEPTIDE 4 FAMILY"/>
    <property type="match status" value="1"/>
</dbReference>